<dbReference type="RefSeq" id="WP_380080275.1">
    <property type="nucleotide sequence ID" value="NZ_JBHSGO010000216.1"/>
</dbReference>
<comment type="caution">
    <text evidence="1">The sequence shown here is derived from an EMBL/GenBank/DDBJ whole genome shotgun (WGS) entry which is preliminary data.</text>
</comment>
<evidence type="ECO:0000313" key="1">
    <source>
        <dbReference type="EMBL" id="MFC4666828.1"/>
    </source>
</evidence>
<dbReference type="Proteomes" id="UP001596020">
    <property type="component" value="Unassembled WGS sequence"/>
</dbReference>
<sequence length="89" mass="10106">MEINILLTILLIIISLGGLFLQKGKICIIEEVQINDYVTIKYNLKNALYQEAVKLILRGCYLLNIVTLTNAQKATQTTLNQLQNHKFEG</sequence>
<dbReference type="EMBL" id="JBHSGO010000216">
    <property type="protein sequence ID" value="MFC4666828.1"/>
    <property type="molecule type" value="Genomic_DNA"/>
</dbReference>
<accession>A0ABV9KA61</accession>
<reference evidence="2" key="1">
    <citation type="journal article" date="2019" name="Int. J. Syst. Evol. Microbiol.">
        <title>The Global Catalogue of Microorganisms (GCM) 10K type strain sequencing project: providing services to taxonomists for standard genome sequencing and annotation.</title>
        <authorList>
            <consortium name="The Broad Institute Genomics Platform"/>
            <consortium name="The Broad Institute Genome Sequencing Center for Infectious Disease"/>
            <person name="Wu L."/>
            <person name="Ma J."/>
        </authorList>
    </citation>
    <scope>NUCLEOTIDE SEQUENCE [LARGE SCALE GENOMIC DNA]</scope>
    <source>
        <strain evidence="2">CGMCC 4.7357</strain>
    </source>
</reference>
<protein>
    <submittedName>
        <fullName evidence="1">Uncharacterized protein</fullName>
    </submittedName>
</protein>
<organism evidence="1 2">
    <name type="scientific">Falsiporphyromonas endometrii</name>
    <dbReference type="NCBI Taxonomy" id="1387297"/>
    <lineage>
        <taxon>Bacteria</taxon>
        <taxon>Pseudomonadati</taxon>
        <taxon>Bacteroidota</taxon>
        <taxon>Bacteroidia</taxon>
        <taxon>Bacteroidales</taxon>
        <taxon>Porphyromonadaceae</taxon>
        <taxon>Falsiporphyromonas</taxon>
    </lineage>
</organism>
<name>A0ABV9KA61_9PORP</name>
<gene>
    <name evidence="1" type="ORF">ACFO3G_09510</name>
</gene>
<keyword evidence="2" id="KW-1185">Reference proteome</keyword>
<evidence type="ECO:0000313" key="2">
    <source>
        <dbReference type="Proteomes" id="UP001596020"/>
    </source>
</evidence>
<proteinExistence type="predicted"/>